<gene>
    <name evidence="1" type="ORF">SAMN04489723_10659</name>
</gene>
<proteinExistence type="predicted"/>
<protein>
    <submittedName>
        <fullName evidence="1">Uncharacterized protein</fullName>
    </submittedName>
</protein>
<dbReference type="STRING" id="237018.SAMN04489723_10659"/>
<evidence type="ECO:0000313" key="1">
    <source>
        <dbReference type="EMBL" id="SFB24622.1"/>
    </source>
</evidence>
<reference evidence="1 2" key="1">
    <citation type="submission" date="2016-10" db="EMBL/GenBank/DDBJ databases">
        <authorList>
            <person name="de Groot N.N."/>
        </authorList>
    </citation>
    <scope>NUCLEOTIDE SEQUENCE [LARGE SCALE GENOMIC DNA]</scope>
    <source>
        <strain evidence="1 2">DSM 23399</strain>
    </source>
</reference>
<dbReference type="AlphaFoldDB" id="A0A1I0ZGX6"/>
<organism evidence="1 2">
    <name type="scientific">Algoriphagus aquimarinus</name>
    <dbReference type="NCBI Taxonomy" id="237018"/>
    <lineage>
        <taxon>Bacteria</taxon>
        <taxon>Pseudomonadati</taxon>
        <taxon>Bacteroidota</taxon>
        <taxon>Cytophagia</taxon>
        <taxon>Cytophagales</taxon>
        <taxon>Cyclobacteriaceae</taxon>
        <taxon>Algoriphagus</taxon>
    </lineage>
</organism>
<sequence length="33" mass="3739">MIYSLEVLNSAEIEISDAFICYEEKVAGLGQRF</sequence>
<name>A0A1I0ZGX6_9BACT</name>
<keyword evidence="2" id="KW-1185">Reference proteome</keyword>
<evidence type="ECO:0000313" key="2">
    <source>
        <dbReference type="Proteomes" id="UP000198790"/>
    </source>
</evidence>
<dbReference type="Proteomes" id="UP000198790">
    <property type="component" value="Unassembled WGS sequence"/>
</dbReference>
<accession>A0A1I0ZGX6</accession>
<dbReference type="EMBL" id="FOKK01000006">
    <property type="protein sequence ID" value="SFB24622.1"/>
    <property type="molecule type" value="Genomic_DNA"/>
</dbReference>